<reference evidence="2 3" key="1">
    <citation type="submission" date="2015-09" db="EMBL/GenBank/DDBJ databases">
        <title>Genome sequence of Acetobacterium wieringae DSM 1911.</title>
        <authorList>
            <person name="Poehlein A."/>
            <person name="Bengelsdorf F.R."/>
            <person name="Schiel-Bengelsdorf B."/>
            <person name="Duerre P."/>
            <person name="Daniel R."/>
        </authorList>
    </citation>
    <scope>NUCLEOTIDE SEQUENCE [LARGE SCALE GENOMIC DNA]</scope>
    <source>
        <strain evidence="2 3">DSM 1911</strain>
    </source>
</reference>
<comment type="caution">
    <text evidence="2">The sequence shown here is derived from an EMBL/GenBank/DDBJ whole genome shotgun (WGS) entry which is preliminary data.</text>
</comment>
<dbReference type="PANTHER" id="PTHR22617:SF23">
    <property type="entry name" value="CHEMOTAXIS PROTEIN CHEW"/>
    <property type="match status" value="1"/>
</dbReference>
<dbReference type="OrthoDB" id="9794382at2"/>
<dbReference type="Pfam" id="PF01584">
    <property type="entry name" value="CheW"/>
    <property type="match status" value="1"/>
</dbReference>
<evidence type="ECO:0000259" key="1">
    <source>
        <dbReference type="PROSITE" id="PS50851"/>
    </source>
</evidence>
<dbReference type="Gene3D" id="2.40.50.180">
    <property type="entry name" value="CheA-289, Domain 4"/>
    <property type="match status" value="1"/>
</dbReference>
<name>A0A1F2PEA6_9FIRM</name>
<protein>
    <submittedName>
        <fullName evidence="2">Chemotaxis protein CheW</fullName>
    </submittedName>
</protein>
<feature type="domain" description="CheW-like" evidence="1">
    <location>
        <begin position="1"/>
        <end position="142"/>
    </location>
</feature>
<evidence type="ECO:0000313" key="3">
    <source>
        <dbReference type="Proteomes" id="UP000176244"/>
    </source>
</evidence>
<dbReference type="SMART" id="SM00260">
    <property type="entry name" value="CheW"/>
    <property type="match status" value="1"/>
</dbReference>
<dbReference type="GO" id="GO:0005829">
    <property type="term" value="C:cytosol"/>
    <property type="evidence" value="ECO:0007669"/>
    <property type="project" value="TreeGrafter"/>
</dbReference>
<dbReference type="InterPro" id="IPR036061">
    <property type="entry name" value="CheW-like_dom_sf"/>
</dbReference>
<dbReference type="GO" id="GO:0006935">
    <property type="term" value="P:chemotaxis"/>
    <property type="evidence" value="ECO:0007669"/>
    <property type="project" value="InterPro"/>
</dbReference>
<dbReference type="RefSeq" id="WP_070372299.1">
    <property type="nucleotide sequence ID" value="NZ_LKEU01000039.1"/>
</dbReference>
<dbReference type="EMBL" id="LKEU01000039">
    <property type="protein sequence ID" value="OFV69588.1"/>
    <property type="molecule type" value="Genomic_DNA"/>
</dbReference>
<dbReference type="PANTHER" id="PTHR22617">
    <property type="entry name" value="CHEMOTAXIS SENSOR HISTIDINE KINASE-RELATED"/>
    <property type="match status" value="1"/>
</dbReference>
<dbReference type="PROSITE" id="PS50851">
    <property type="entry name" value="CHEW"/>
    <property type="match status" value="1"/>
</dbReference>
<dbReference type="Proteomes" id="UP000176244">
    <property type="component" value="Unassembled WGS sequence"/>
</dbReference>
<dbReference type="InterPro" id="IPR002545">
    <property type="entry name" value="CheW-lke_dom"/>
</dbReference>
<dbReference type="GO" id="GO:0007165">
    <property type="term" value="P:signal transduction"/>
    <property type="evidence" value="ECO:0007669"/>
    <property type="project" value="InterPro"/>
</dbReference>
<dbReference type="Gene3D" id="2.30.30.40">
    <property type="entry name" value="SH3 Domains"/>
    <property type="match status" value="1"/>
</dbReference>
<proteinExistence type="predicted"/>
<evidence type="ECO:0000313" key="2">
    <source>
        <dbReference type="EMBL" id="OFV69588.1"/>
    </source>
</evidence>
<organism evidence="2 3">
    <name type="scientific">Acetobacterium wieringae</name>
    <dbReference type="NCBI Taxonomy" id="52694"/>
    <lineage>
        <taxon>Bacteria</taxon>
        <taxon>Bacillati</taxon>
        <taxon>Bacillota</taxon>
        <taxon>Clostridia</taxon>
        <taxon>Eubacteriales</taxon>
        <taxon>Eubacteriaceae</taxon>
        <taxon>Acetobacterium</taxon>
    </lineage>
</organism>
<dbReference type="STRING" id="52694.ACWI_30430"/>
<sequence length="147" mass="16436">MMKVLSFKSGNNLYGIETRYVKEINRQPEITALPLAPEVVAGFLNLRGQVVSLLDFEKLLGCPTDHPKKHAIVLKKEPGEVDVMALLVEQATDVIDVPEALCEPPTPYLANEYGATIKMIAKLEQQLLIIIDKENLFEVFSLNKTRC</sequence>
<accession>A0A1F2PEA6</accession>
<dbReference type="SUPFAM" id="SSF50341">
    <property type="entry name" value="CheW-like"/>
    <property type="match status" value="1"/>
</dbReference>
<dbReference type="AlphaFoldDB" id="A0A1F2PEA6"/>
<gene>
    <name evidence="2" type="primary">cheW_4</name>
    <name evidence="2" type="ORF">ACWI_30430</name>
</gene>
<dbReference type="InterPro" id="IPR039315">
    <property type="entry name" value="CheW"/>
</dbReference>